<protein>
    <submittedName>
        <fullName evidence="1">Uncharacterized protein</fullName>
    </submittedName>
</protein>
<accession>A0A6C0ADV6</accession>
<evidence type="ECO:0000313" key="1">
    <source>
        <dbReference type="EMBL" id="QHS77852.1"/>
    </source>
</evidence>
<organism evidence="1">
    <name type="scientific">viral metagenome</name>
    <dbReference type="NCBI Taxonomy" id="1070528"/>
    <lineage>
        <taxon>unclassified sequences</taxon>
        <taxon>metagenomes</taxon>
        <taxon>organismal metagenomes</taxon>
    </lineage>
</organism>
<reference evidence="1" key="1">
    <citation type="journal article" date="2020" name="Nature">
        <title>Giant virus diversity and host interactions through global metagenomics.</title>
        <authorList>
            <person name="Schulz F."/>
            <person name="Roux S."/>
            <person name="Paez-Espino D."/>
            <person name="Jungbluth S."/>
            <person name="Walsh D.A."/>
            <person name="Denef V.J."/>
            <person name="McMahon K.D."/>
            <person name="Konstantinidis K.T."/>
            <person name="Eloe-Fadrosh E.A."/>
            <person name="Kyrpides N.C."/>
            <person name="Woyke T."/>
        </authorList>
    </citation>
    <scope>NUCLEOTIDE SEQUENCE</scope>
    <source>
        <strain evidence="1">GVMAG-S-1021933-23</strain>
    </source>
</reference>
<name>A0A6C0ADV6_9ZZZZ</name>
<proteinExistence type="predicted"/>
<sequence length="31" mass="3756">MKYFSLSDKLVNIKNIKCNLYEKSFVNFLQK</sequence>
<dbReference type="AlphaFoldDB" id="A0A6C0ADV6"/>
<dbReference type="EMBL" id="MN740593">
    <property type="protein sequence ID" value="QHS77852.1"/>
    <property type="molecule type" value="Genomic_DNA"/>
</dbReference>